<gene>
    <name evidence="2" type="ORF">AVDCRST_MAG10-3072</name>
</gene>
<organism evidence="2">
    <name type="scientific">uncultured Acidimicrobiales bacterium</name>
    <dbReference type="NCBI Taxonomy" id="310071"/>
    <lineage>
        <taxon>Bacteria</taxon>
        <taxon>Bacillati</taxon>
        <taxon>Actinomycetota</taxon>
        <taxon>Acidimicrobiia</taxon>
        <taxon>Acidimicrobiales</taxon>
        <taxon>environmental samples</taxon>
    </lineage>
</organism>
<feature type="non-terminal residue" evidence="2">
    <location>
        <position position="258"/>
    </location>
</feature>
<feature type="compositionally biased region" description="Basic residues" evidence="1">
    <location>
        <begin position="229"/>
        <end position="242"/>
    </location>
</feature>
<evidence type="ECO:0000313" key="2">
    <source>
        <dbReference type="EMBL" id="CAA9268009.1"/>
    </source>
</evidence>
<feature type="compositionally biased region" description="Basic residues" evidence="1">
    <location>
        <begin position="53"/>
        <end position="65"/>
    </location>
</feature>
<feature type="non-terminal residue" evidence="2">
    <location>
        <position position="1"/>
    </location>
</feature>
<dbReference type="EMBL" id="CADCTB010000191">
    <property type="protein sequence ID" value="CAA9268009.1"/>
    <property type="molecule type" value="Genomic_DNA"/>
</dbReference>
<feature type="compositionally biased region" description="Basic and acidic residues" evidence="1">
    <location>
        <begin position="10"/>
        <end position="34"/>
    </location>
</feature>
<proteinExistence type="predicted"/>
<protein>
    <submittedName>
        <fullName evidence="2">Short-chain dehydrogenase/reductase SDR</fullName>
    </submittedName>
</protein>
<feature type="compositionally biased region" description="Basic residues" evidence="1">
    <location>
        <begin position="75"/>
        <end position="102"/>
    </location>
</feature>
<dbReference type="AlphaFoldDB" id="A0A6J4J1N4"/>
<feature type="region of interest" description="Disordered" evidence="1">
    <location>
        <begin position="1"/>
        <end position="258"/>
    </location>
</feature>
<name>A0A6J4J1N4_9ACTN</name>
<sequence>GSLAGCPGHRSLEWDRSGHRRPAGDRRLGPDHRRPAAGPARGAGRGAAGRPRREGRRAGRRRHRPGPAGGGRGSAPRRRAGRRPPGQQRRRRRPGLLRRHPPRPPGPPDPAQRRGPRPPHPRRPATHAPPRPRRRAERLVDRRAPADAPLGHLRRHQGLPVQLHPRPPRRGAGQGGVGDEPASRLHPHGVPRRLGPGPLRGAQAVLDDRRRRGPGRAQSSGPGPGPMRARARVPGGHRHLQRHPVVGEPAGPRRRPPV</sequence>
<accession>A0A6J4J1N4</accession>
<reference evidence="2" key="1">
    <citation type="submission" date="2020-02" db="EMBL/GenBank/DDBJ databases">
        <authorList>
            <person name="Meier V. D."/>
        </authorList>
    </citation>
    <scope>NUCLEOTIDE SEQUENCE</scope>
    <source>
        <strain evidence="2">AVDCRST_MAG10</strain>
    </source>
</reference>
<feature type="compositionally biased region" description="Basic residues" evidence="1">
    <location>
        <begin position="114"/>
        <end position="136"/>
    </location>
</feature>
<evidence type="ECO:0000256" key="1">
    <source>
        <dbReference type="SAM" id="MobiDB-lite"/>
    </source>
</evidence>